<name>A0A0C9ZGA9_9AGAM</name>
<accession>A0A0C9ZGA9</accession>
<dbReference type="EMBL" id="KN835526">
    <property type="protein sequence ID" value="KIK36465.1"/>
    <property type="molecule type" value="Genomic_DNA"/>
</dbReference>
<organism evidence="2 3">
    <name type="scientific">Suillus luteus UH-Slu-Lm8-n1</name>
    <dbReference type="NCBI Taxonomy" id="930992"/>
    <lineage>
        <taxon>Eukaryota</taxon>
        <taxon>Fungi</taxon>
        <taxon>Dikarya</taxon>
        <taxon>Basidiomycota</taxon>
        <taxon>Agaricomycotina</taxon>
        <taxon>Agaricomycetes</taxon>
        <taxon>Agaricomycetidae</taxon>
        <taxon>Boletales</taxon>
        <taxon>Suillineae</taxon>
        <taxon>Suillaceae</taxon>
        <taxon>Suillus</taxon>
    </lineage>
</organism>
<sequence length="183" mass="21139">MTCNCNFGQYGTNGRQECIATQAQLSARDWRPSANEPRSQQQPRQHVQNRDNLHDRSLTRVRDLAKDIEYLCVMTWVFELEGEDFCVDLLECDRMWSSKITWHISLNHPRRVSGLRRVRCDGDTINACWGARISQSEVKAFFDPLRCCVTLSFGSRSALQRRRGYHDNSTIEAPRAAGHVYCL</sequence>
<dbReference type="InParanoid" id="A0A0C9ZGA9"/>
<feature type="compositionally biased region" description="Polar residues" evidence="1">
    <location>
        <begin position="36"/>
        <end position="46"/>
    </location>
</feature>
<proteinExistence type="predicted"/>
<reference evidence="2 3" key="1">
    <citation type="submission" date="2014-04" db="EMBL/GenBank/DDBJ databases">
        <authorList>
            <consortium name="DOE Joint Genome Institute"/>
            <person name="Kuo A."/>
            <person name="Ruytinx J."/>
            <person name="Rineau F."/>
            <person name="Colpaert J."/>
            <person name="Kohler A."/>
            <person name="Nagy L.G."/>
            <person name="Floudas D."/>
            <person name="Copeland A."/>
            <person name="Barry K.W."/>
            <person name="Cichocki N."/>
            <person name="Veneault-Fourrey C."/>
            <person name="LaButti K."/>
            <person name="Lindquist E.A."/>
            <person name="Lipzen A."/>
            <person name="Lundell T."/>
            <person name="Morin E."/>
            <person name="Murat C."/>
            <person name="Sun H."/>
            <person name="Tunlid A."/>
            <person name="Henrissat B."/>
            <person name="Grigoriev I.V."/>
            <person name="Hibbett D.S."/>
            <person name="Martin F."/>
            <person name="Nordberg H.P."/>
            <person name="Cantor M.N."/>
            <person name="Hua S.X."/>
        </authorList>
    </citation>
    <scope>NUCLEOTIDE SEQUENCE [LARGE SCALE GENOMIC DNA]</scope>
    <source>
        <strain evidence="2 3">UH-Slu-Lm8-n1</strain>
    </source>
</reference>
<keyword evidence="3" id="KW-1185">Reference proteome</keyword>
<feature type="region of interest" description="Disordered" evidence="1">
    <location>
        <begin position="29"/>
        <end position="52"/>
    </location>
</feature>
<reference evidence="3" key="2">
    <citation type="submission" date="2015-01" db="EMBL/GenBank/DDBJ databases">
        <title>Evolutionary Origins and Diversification of the Mycorrhizal Mutualists.</title>
        <authorList>
            <consortium name="DOE Joint Genome Institute"/>
            <consortium name="Mycorrhizal Genomics Consortium"/>
            <person name="Kohler A."/>
            <person name="Kuo A."/>
            <person name="Nagy L.G."/>
            <person name="Floudas D."/>
            <person name="Copeland A."/>
            <person name="Barry K.W."/>
            <person name="Cichocki N."/>
            <person name="Veneault-Fourrey C."/>
            <person name="LaButti K."/>
            <person name="Lindquist E.A."/>
            <person name="Lipzen A."/>
            <person name="Lundell T."/>
            <person name="Morin E."/>
            <person name="Murat C."/>
            <person name="Riley R."/>
            <person name="Ohm R."/>
            <person name="Sun H."/>
            <person name="Tunlid A."/>
            <person name="Henrissat B."/>
            <person name="Grigoriev I.V."/>
            <person name="Hibbett D.S."/>
            <person name="Martin F."/>
        </authorList>
    </citation>
    <scope>NUCLEOTIDE SEQUENCE [LARGE SCALE GENOMIC DNA]</scope>
    <source>
        <strain evidence="3">UH-Slu-Lm8-n1</strain>
    </source>
</reference>
<evidence type="ECO:0000256" key="1">
    <source>
        <dbReference type="SAM" id="MobiDB-lite"/>
    </source>
</evidence>
<dbReference type="HOGENOM" id="CLU_1476079_0_0_1"/>
<dbReference type="Proteomes" id="UP000054485">
    <property type="component" value="Unassembled WGS sequence"/>
</dbReference>
<evidence type="ECO:0000313" key="2">
    <source>
        <dbReference type="EMBL" id="KIK36465.1"/>
    </source>
</evidence>
<dbReference type="AlphaFoldDB" id="A0A0C9ZGA9"/>
<protein>
    <submittedName>
        <fullName evidence="2">Unplaced genomic scaffold CY34scaffold_395, whole genome shotgun sequence</fullName>
    </submittedName>
</protein>
<gene>
    <name evidence="2" type="ORF">CY34DRAFT_511135</name>
</gene>
<evidence type="ECO:0000313" key="3">
    <source>
        <dbReference type="Proteomes" id="UP000054485"/>
    </source>
</evidence>